<accession>A0AAN7YMG2</accession>
<evidence type="ECO:0000313" key="2">
    <source>
        <dbReference type="Proteomes" id="UP001310890"/>
    </source>
</evidence>
<comment type="caution">
    <text evidence="1">The sequence shown here is derived from an EMBL/GenBank/DDBJ whole genome shotgun (WGS) entry which is preliminary data.</text>
</comment>
<dbReference type="AlphaFoldDB" id="A0AAN7YMG2"/>
<protein>
    <submittedName>
        <fullName evidence="1">Uncharacterized protein</fullName>
    </submittedName>
</protein>
<dbReference type="EMBL" id="JAVRRL010000124">
    <property type="protein sequence ID" value="KAK5107385.1"/>
    <property type="molecule type" value="Genomic_DNA"/>
</dbReference>
<name>A0AAN7YMG2_9PEZI</name>
<organism evidence="1 2">
    <name type="scientific">Meristemomyces frigidus</name>
    <dbReference type="NCBI Taxonomy" id="1508187"/>
    <lineage>
        <taxon>Eukaryota</taxon>
        <taxon>Fungi</taxon>
        <taxon>Dikarya</taxon>
        <taxon>Ascomycota</taxon>
        <taxon>Pezizomycotina</taxon>
        <taxon>Dothideomycetes</taxon>
        <taxon>Dothideomycetidae</taxon>
        <taxon>Mycosphaerellales</taxon>
        <taxon>Teratosphaeriaceae</taxon>
        <taxon>Meristemomyces</taxon>
    </lineage>
</organism>
<sequence length="147" mass="16467">MPVFQIVDQTNINRYVSYNYLGGPNNTIHFAMHGFTSTSPSSKRDEYYNEEHFTSGGLESGASYNQEYDGGYLTPSNDFGTVEHQVSCHIGGDLSANEYEFQIYDNNHQGTIAGGRLRAFQYDPYDQNQIDSNINSPLPLNTNCEVA</sequence>
<reference evidence="1" key="1">
    <citation type="submission" date="2023-08" db="EMBL/GenBank/DDBJ databases">
        <title>Black Yeasts Isolated from many extreme environments.</title>
        <authorList>
            <person name="Coleine C."/>
            <person name="Stajich J.E."/>
            <person name="Selbmann L."/>
        </authorList>
    </citation>
    <scope>NUCLEOTIDE SEQUENCE</scope>
    <source>
        <strain evidence="1">CCFEE 5401</strain>
    </source>
</reference>
<proteinExistence type="predicted"/>
<gene>
    <name evidence="1" type="ORF">LTR62_001328</name>
</gene>
<evidence type="ECO:0000313" key="1">
    <source>
        <dbReference type="EMBL" id="KAK5107385.1"/>
    </source>
</evidence>
<dbReference type="Proteomes" id="UP001310890">
    <property type="component" value="Unassembled WGS sequence"/>
</dbReference>